<dbReference type="InterPro" id="IPR012349">
    <property type="entry name" value="Split_barrel_FMN-bd"/>
</dbReference>
<name>A0A3S0V4T8_9GAMM</name>
<gene>
    <name evidence="6" type="ORF">EKM59_08745</name>
</gene>
<feature type="binding site" evidence="4">
    <location>
        <position position="62"/>
    </location>
    <ligand>
        <name>FMN</name>
        <dbReference type="ChEBI" id="CHEBI:58210"/>
    </ligand>
</feature>
<sequence>MVHPIHLLSLWLEEEKVAGANYAQHAVLSTVDISGKPHARVVAIRDIQEDKIIFFTQKRTQKVTEINACSAVALTFWFERFQREVIIEGEAGLLSIEDNKRYWDTYPKWAQLRFCSYAPSSGLAIDNKQILQNIQLQLEQKYSNNPVPFSTDYCGVFVKPRRFVLYAYRLDELSDVWEYELHGCNWLKRRLSP</sequence>
<dbReference type="SUPFAM" id="SSF50475">
    <property type="entry name" value="FMN-binding split barrel"/>
    <property type="match status" value="1"/>
</dbReference>
<dbReference type="PIRSF" id="PIRSF000190">
    <property type="entry name" value="Pyd_amn-ph_oxd"/>
    <property type="match status" value="1"/>
</dbReference>
<keyword evidence="2 4" id="KW-0288">FMN</keyword>
<keyword evidence="3" id="KW-0560">Oxidoreductase</keyword>
<organism evidence="6 7">
    <name type="scientific">Legionella septentrionalis</name>
    <dbReference type="NCBI Taxonomy" id="2498109"/>
    <lineage>
        <taxon>Bacteria</taxon>
        <taxon>Pseudomonadati</taxon>
        <taxon>Pseudomonadota</taxon>
        <taxon>Gammaproteobacteria</taxon>
        <taxon>Legionellales</taxon>
        <taxon>Legionellaceae</taxon>
        <taxon>Legionella</taxon>
    </lineage>
</organism>
<comment type="caution">
    <text evidence="6">The sequence shown here is derived from an EMBL/GenBank/DDBJ whole genome shotgun (WGS) entry which is preliminary data.</text>
</comment>
<dbReference type="InterPro" id="IPR011576">
    <property type="entry name" value="Pyridox_Oxase_N"/>
</dbReference>
<evidence type="ECO:0000256" key="3">
    <source>
        <dbReference type="ARBA" id="ARBA00023002"/>
    </source>
</evidence>
<feature type="domain" description="Pyridoxamine 5'-phosphate oxidase N-terminal" evidence="5">
    <location>
        <begin position="14"/>
        <end position="112"/>
    </location>
</feature>
<protein>
    <submittedName>
        <fullName evidence="6">Pyridoxamine 5'-phosphate oxidase</fullName>
    </submittedName>
</protein>
<dbReference type="GO" id="GO:0010181">
    <property type="term" value="F:FMN binding"/>
    <property type="evidence" value="ECO:0007669"/>
    <property type="project" value="InterPro"/>
</dbReference>
<dbReference type="PANTHER" id="PTHR10851">
    <property type="entry name" value="PYRIDOXINE-5-PHOSPHATE OXIDASE"/>
    <property type="match status" value="1"/>
</dbReference>
<keyword evidence="1" id="KW-0285">Flavoprotein</keyword>
<dbReference type="Gene3D" id="2.30.110.10">
    <property type="entry name" value="Electron Transport, Fmn-binding Protein, Chain A"/>
    <property type="match status" value="1"/>
</dbReference>
<comment type="cofactor">
    <cofactor evidence="4">
        <name>FMN</name>
        <dbReference type="ChEBI" id="CHEBI:58210"/>
    </cofactor>
    <text evidence="4">Binds 1 FMN per subunit.</text>
</comment>
<dbReference type="Proteomes" id="UP000288012">
    <property type="component" value="Unassembled WGS sequence"/>
</dbReference>
<evidence type="ECO:0000313" key="6">
    <source>
        <dbReference type="EMBL" id="RUQ84451.1"/>
    </source>
</evidence>
<dbReference type="PANTHER" id="PTHR10851:SF0">
    <property type="entry name" value="PYRIDOXINE-5'-PHOSPHATE OXIDASE"/>
    <property type="match status" value="1"/>
</dbReference>
<evidence type="ECO:0000313" key="7">
    <source>
        <dbReference type="Proteomes" id="UP000288012"/>
    </source>
</evidence>
<dbReference type="EMBL" id="RZGR01000027">
    <property type="protein sequence ID" value="RUQ84451.1"/>
    <property type="molecule type" value="Genomic_DNA"/>
</dbReference>
<keyword evidence="7" id="KW-1185">Reference proteome</keyword>
<proteinExistence type="predicted"/>
<feature type="binding site" evidence="4">
    <location>
        <begin position="55"/>
        <end position="56"/>
    </location>
    <ligand>
        <name>FMN</name>
        <dbReference type="ChEBI" id="CHEBI:58210"/>
    </ligand>
</feature>
<dbReference type="GO" id="GO:0008615">
    <property type="term" value="P:pyridoxine biosynthetic process"/>
    <property type="evidence" value="ECO:0007669"/>
    <property type="project" value="InterPro"/>
</dbReference>
<evidence type="ECO:0000259" key="5">
    <source>
        <dbReference type="Pfam" id="PF01243"/>
    </source>
</evidence>
<dbReference type="Pfam" id="PF01243">
    <property type="entry name" value="PNPOx_N"/>
    <property type="match status" value="1"/>
</dbReference>
<accession>A0A3S0V4T8</accession>
<dbReference type="RefSeq" id="WP_126954695.1">
    <property type="nucleotide sequence ID" value="NZ_RZGR01000027.1"/>
</dbReference>
<dbReference type="InterPro" id="IPR000659">
    <property type="entry name" value="Pyridox_Oxase"/>
</dbReference>
<evidence type="ECO:0000256" key="2">
    <source>
        <dbReference type="ARBA" id="ARBA00022643"/>
    </source>
</evidence>
<dbReference type="AlphaFoldDB" id="A0A3S0V4T8"/>
<reference evidence="6 7" key="1">
    <citation type="submission" date="2018-12" db="EMBL/GenBank/DDBJ databases">
        <title>Legionella sp,whole genome shotgun sequence.</title>
        <authorList>
            <person name="Wu H."/>
        </authorList>
    </citation>
    <scope>NUCLEOTIDE SEQUENCE [LARGE SCALE GENOMIC DNA]</scope>
    <source>
        <strain evidence="7">km714</strain>
    </source>
</reference>
<evidence type="ECO:0000256" key="1">
    <source>
        <dbReference type="ARBA" id="ARBA00022630"/>
    </source>
</evidence>
<evidence type="ECO:0000256" key="4">
    <source>
        <dbReference type="PIRSR" id="PIRSR000190-2"/>
    </source>
</evidence>
<dbReference type="GO" id="GO:0004733">
    <property type="term" value="F:pyridoxamine phosphate oxidase activity"/>
    <property type="evidence" value="ECO:0007669"/>
    <property type="project" value="InterPro"/>
</dbReference>